<sequence length="60" mass="6692">MDDGLELVVDGNGRFWATLTDWWWTPLIDSPLATASSRTPNGAKLNELDGLTRIGMQWTT</sequence>
<name>A0A6N4UVJ6_9MYCO</name>
<dbReference type="EMBL" id="AP022565">
    <property type="protein sequence ID" value="BBX28439.1"/>
    <property type="molecule type" value="Genomic_DNA"/>
</dbReference>
<dbReference type="AlphaFoldDB" id="A0A6N4UVJ6"/>
<gene>
    <name evidence="1" type="ORF">MALV_35640</name>
</gene>
<proteinExistence type="predicted"/>
<organism evidence="1 2">
    <name type="scientific">Mycolicibacterium alvei</name>
    <dbReference type="NCBI Taxonomy" id="67081"/>
    <lineage>
        <taxon>Bacteria</taxon>
        <taxon>Bacillati</taxon>
        <taxon>Actinomycetota</taxon>
        <taxon>Actinomycetes</taxon>
        <taxon>Mycobacteriales</taxon>
        <taxon>Mycobacteriaceae</taxon>
        <taxon>Mycolicibacterium</taxon>
    </lineage>
</organism>
<keyword evidence="2" id="KW-1185">Reference proteome</keyword>
<reference evidence="1 2" key="1">
    <citation type="journal article" date="2019" name="Emerg. Microbes Infect.">
        <title>Comprehensive subspecies identification of 175 nontuberculous mycobacteria species based on 7547 genomic profiles.</title>
        <authorList>
            <person name="Matsumoto Y."/>
            <person name="Kinjo T."/>
            <person name="Motooka D."/>
            <person name="Nabeya D."/>
            <person name="Jung N."/>
            <person name="Uechi K."/>
            <person name="Horii T."/>
            <person name="Iida T."/>
            <person name="Fujita J."/>
            <person name="Nakamura S."/>
        </authorList>
    </citation>
    <scope>NUCLEOTIDE SEQUENCE [LARGE SCALE GENOMIC DNA]</scope>
    <source>
        <strain evidence="1 2">JCM 12272</strain>
    </source>
</reference>
<accession>A0A6N4UVJ6</accession>
<evidence type="ECO:0000313" key="1">
    <source>
        <dbReference type="EMBL" id="BBX28439.1"/>
    </source>
</evidence>
<evidence type="ECO:0000313" key="2">
    <source>
        <dbReference type="Proteomes" id="UP000466906"/>
    </source>
</evidence>
<protein>
    <submittedName>
        <fullName evidence="1">Uncharacterized protein</fullName>
    </submittedName>
</protein>
<dbReference type="Proteomes" id="UP000466906">
    <property type="component" value="Chromosome"/>
</dbReference>
<dbReference type="KEGG" id="malv:MALV_35640"/>